<evidence type="ECO:0000313" key="4">
    <source>
        <dbReference type="Proteomes" id="UP001209083"/>
    </source>
</evidence>
<feature type="domain" description="Serine aminopeptidase S33" evidence="2">
    <location>
        <begin position="70"/>
        <end position="202"/>
    </location>
</feature>
<dbReference type="Gene3D" id="3.40.50.1820">
    <property type="entry name" value="alpha/beta hydrolase"/>
    <property type="match status" value="1"/>
</dbReference>
<dbReference type="PANTHER" id="PTHR11614">
    <property type="entry name" value="PHOSPHOLIPASE-RELATED"/>
    <property type="match status" value="1"/>
</dbReference>
<keyword evidence="3" id="KW-0378">Hydrolase</keyword>
<dbReference type="Pfam" id="PF12146">
    <property type="entry name" value="Hydrolase_4"/>
    <property type="match status" value="1"/>
</dbReference>
<dbReference type="GO" id="GO:0016787">
    <property type="term" value="F:hydrolase activity"/>
    <property type="evidence" value="ECO:0007669"/>
    <property type="project" value="UniProtKB-KW"/>
</dbReference>
<evidence type="ECO:0000313" key="3">
    <source>
        <dbReference type="EMBL" id="WGW11129.1"/>
    </source>
</evidence>
<gene>
    <name evidence="3" type="ORF">LWF01_13630</name>
</gene>
<sequence>MSETSNDWQPDILGTGFEQLALPLDDDSQGSVVATLIRYRPSSQSATAPNAAANGTTRLASQDQPNAPAAKTNVLYVHGWSDYFFQTELAQFWHHAGANFYALDLRKYGRSLGPHQTPGYITSLTTYDEDIEAALKVIQTENPESRLILNGHSTGGLTLSLWANRHPGVADGLVLNSPWLEFQWKSRARMAISPFVNLSAKTRPGSPIPIVMPDFYARTVSFANEGLLEYNVDWRPSRGFAIYPAWLNAIFTAHSQVAEGLRIDCPALVLLSSKSLLHARWSEDMNESDVALDVDVVAHRALSLGETVTVSRVPGAVHDIVLSPKSVRERGFAEITRWLGGYLPEPDAPAVVHQNHRPPRWQRVLHALRD</sequence>
<accession>A0ABY8QRX0</accession>
<dbReference type="InterPro" id="IPR029058">
    <property type="entry name" value="AB_hydrolase_fold"/>
</dbReference>
<protein>
    <submittedName>
        <fullName evidence="3">Alpha/beta hydrolase</fullName>
    </submittedName>
</protein>
<dbReference type="Proteomes" id="UP001209083">
    <property type="component" value="Chromosome"/>
</dbReference>
<dbReference type="EMBL" id="CP090958">
    <property type="protein sequence ID" value="WGW11129.1"/>
    <property type="molecule type" value="Genomic_DNA"/>
</dbReference>
<dbReference type="InterPro" id="IPR051044">
    <property type="entry name" value="MAG_DAG_Lipase"/>
</dbReference>
<organism evidence="3 4">
    <name type="scientific">Saxibacter everestensis</name>
    <dbReference type="NCBI Taxonomy" id="2909229"/>
    <lineage>
        <taxon>Bacteria</taxon>
        <taxon>Bacillati</taxon>
        <taxon>Actinomycetota</taxon>
        <taxon>Actinomycetes</taxon>
        <taxon>Micrococcales</taxon>
        <taxon>Brevibacteriaceae</taxon>
        <taxon>Saxibacter</taxon>
    </lineage>
</organism>
<reference evidence="3 4" key="1">
    <citation type="submission" date="2023-05" db="EMBL/GenBank/DDBJ databases">
        <title>Lithophilousrod everest ZFBP1038 complete genpme.</title>
        <authorList>
            <person name="Tian M."/>
        </authorList>
    </citation>
    <scope>NUCLEOTIDE SEQUENCE [LARGE SCALE GENOMIC DNA]</scope>
    <source>
        <strain evidence="3 4">ZFBP1038</strain>
    </source>
</reference>
<feature type="region of interest" description="Disordered" evidence="1">
    <location>
        <begin position="44"/>
        <end position="66"/>
    </location>
</feature>
<evidence type="ECO:0000256" key="1">
    <source>
        <dbReference type="SAM" id="MobiDB-lite"/>
    </source>
</evidence>
<dbReference type="SUPFAM" id="SSF53474">
    <property type="entry name" value="alpha/beta-Hydrolases"/>
    <property type="match status" value="1"/>
</dbReference>
<proteinExistence type="predicted"/>
<feature type="compositionally biased region" description="Low complexity" evidence="1">
    <location>
        <begin position="46"/>
        <end position="57"/>
    </location>
</feature>
<dbReference type="InterPro" id="IPR022742">
    <property type="entry name" value="Hydrolase_4"/>
</dbReference>
<dbReference type="RefSeq" id="WP_349637912.1">
    <property type="nucleotide sequence ID" value="NZ_CP090958.1"/>
</dbReference>
<name>A0ABY8QRX0_9MICO</name>
<evidence type="ECO:0000259" key="2">
    <source>
        <dbReference type="Pfam" id="PF12146"/>
    </source>
</evidence>
<keyword evidence="4" id="KW-1185">Reference proteome</keyword>